<dbReference type="InterPro" id="IPR003777">
    <property type="entry name" value="XdhC_CoxI"/>
</dbReference>
<dbReference type="STRING" id="377629.TERTU_2776"/>
<evidence type="ECO:0000313" key="4">
    <source>
        <dbReference type="Proteomes" id="UP000009080"/>
    </source>
</evidence>
<dbReference type="RefSeq" id="WP_015819907.1">
    <property type="nucleotide sequence ID" value="NC_012997.1"/>
</dbReference>
<dbReference type="InterPro" id="IPR027051">
    <property type="entry name" value="XdhC_Rossmann_dom"/>
</dbReference>
<dbReference type="Gene3D" id="3.40.50.720">
    <property type="entry name" value="NAD(P)-binding Rossmann-like Domain"/>
    <property type="match status" value="1"/>
</dbReference>
<dbReference type="InterPro" id="IPR052698">
    <property type="entry name" value="MoCofactor_Util/Proc"/>
</dbReference>
<feature type="domain" description="XdhC- CoxI" evidence="1">
    <location>
        <begin position="21"/>
        <end position="69"/>
    </location>
</feature>
<dbReference type="Pfam" id="PF13478">
    <property type="entry name" value="XdhC_C"/>
    <property type="match status" value="1"/>
</dbReference>
<accession>C5BMM3</accession>
<evidence type="ECO:0000259" key="1">
    <source>
        <dbReference type="Pfam" id="PF02625"/>
    </source>
</evidence>
<dbReference type="AlphaFoldDB" id="C5BMM3"/>
<dbReference type="HOGENOM" id="CLU_041115_2_0_6"/>
<organism evidence="3 4">
    <name type="scientific">Teredinibacter turnerae (strain ATCC 39867 / T7901)</name>
    <dbReference type="NCBI Taxonomy" id="377629"/>
    <lineage>
        <taxon>Bacteria</taxon>
        <taxon>Pseudomonadati</taxon>
        <taxon>Pseudomonadota</taxon>
        <taxon>Gammaproteobacteria</taxon>
        <taxon>Cellvibrionales</taxon>
        <taxon>Cellvibrionaceae</taxon>
        <taxon>Teredinibacter</taxon>
    </lineage>
</organism>
<dbReference type="Proteomes" id="UP000009080">
    <property type="component" value="Chromosome"/>
</dbReference>
<evidence type="ECO:0000259" key="2">
    <source>
        <dbReference type="Pfam" id="PF13478"/>
    </source>
</evidence>
<gene>
    <name evidence="3" type="ordered locus">TERTU_2776</name>
</gene>
<dbReference type="eggNOG" id="COG1975">
    <property type="taxonomic scope" value="Bacteria"/>
</dbReference>
<feature type="domain" description="XdhC Rossmann" evidence="2">
    <location>
        <begin position="168"/>
        <end position="309"/>
    </location>
</feature>
<dbReference type="OrthoDB" id="9815497at2"/>
<sequence length="324" mass="35078">MSFESSAERIVRCCCEAIAQGEESLWLTTVLRTWGSSPRPPGAMMLWSPSTGAVGSVSGGCVEEDMFARFNHGQFSRSKPSRFIYGGEQPSGGAPIQLPCGGELELLIEPITSDQEAYWEALAQRLLARKPVWRSVDLVTGQWQLASEGAPESAETLISILLGPTRKLLIIGANAVAACLADMARGLDFYVEVCDPGEITDPVFRSGEHRLRKTYPDGFIAREFSDANCAIVAVSHDPRLDDMALLEALPGNAFYIGAMGSMQSSIARRDRLLSLDISASQLQKLRAPIGIDIGSKTPQEIALSIAADLVSHYRLASPEIGRHQ</sequence>
<protein>
    <submittedName>
        <fullName evidence="3">Xanthine and CO dehydrogenase maturation factor, XdhC/CoxF family</fullName>
    </submittedName>
</protein>
<proteinExistence type="predicted"/>
<reference evidence="3 4" key="1">
    <citation type="journal article" date="2009" name="PLoS ONE">
        <title>The complete genome of Teredinibacter turnerae T7901: an intracellular endosymbiont of marine wood-boring bivalves (shipworms).</title>
        <authorList>
            <person name="Yang J.C."/>
            <person name="Madupu R."/>
            <person name="Durkin A.S."/>
            <person name="Ekborg N.A."/>
            <person name="Pedamallu C.S."/>
            <person name="Hostetler J.B."/>
            <person name="Radune D."/>
            <person name="Toms B.S."/>
            <person name="Henrissat B."/>
            <person name="Coutinho P.M."/>
            <person name="Schwarz S."/>
            <person name="Field L."/>
            <person name="Trindade-Silva A.E."/>
            <person name="Soares C.A.G."/>
            <person name="Elshahawi S."/>
            <person name="Hanora A."/>
            <person name="Schmidt E.W."/>
            <person name="Haygood M.G."/>
            <person name="Posfai J."/>
            <person name="Benner J."/>
            <person name="Madinger C."/>
            <person name="Nove J."/>
            <person name="Anton B."/>
            <person name="Chaudhary K."/>
            <person name="Foster J."/>
            <person name="Holman A."/>
            <person name="Kumar S."/>
            <person name="Lessard P.A."/>
            <person name="Luyten Y.A."/>
            <person name="Slatko B."/>
            <person name="Wood N."/>
            <person name="Wu B."/>
            <person name="Teplitski M."/>
            <person name="Mougous J.D."/>
            <person name="Ward N."/>
            <person name="Eisen J.A."/>
            <person name="Badger J.H."/>
            <person name="Distel D.L."/>
        </authorList>
    </citation>
    <scope>NUCLEOTIDE SEQUENCE [LARGE SCALE GENOMIC DNA]</scope>
    <source>
        <strain evidence="4">ATCC 39867 / T7901</strain>
    </source>
</reference>
<evidence type="ECO:0000313" key="3">
    <source>
        <dbReference type="EMBL" id="ACR13792.1"/>
    </source>
</evidence>
<dbReference type="KEGG" id="ttu:TERTU_2776"/>
<dbReference type="PANTHER" id="PTHR30388">
    <property type="entry name" value="ALDEHYDE OXIDOREDUCTASE MOLYBDENUM COFACTOR ASSEMBLY PROTEIN"/>
    <property type="match status" value="1"/>
</dbReference>
<keyword evidence="4" id="KW-1185">Reference proteome</keyword>
<dbReference type="PANTHER" id="PTHR30388:SF4">
    <property type="entry name" value="MOLYBDENUM COFACTOR INSERTION CHAPERONE PAOD"/>
    <property type="match status" value="1"/>
</dbReference>
<dbReference type="Pfam" id="PF02625">
    <property type="entry name" value="XdhC_CoxI"/>
    <property type="match status" value="1"/>
</dbReference>
<name>C5BMM3_TERTT</name>
<dbReference type="EMBL" id="CP001614">
    <property type="protein sequence ID" value="ACR13792.1"/>
    <property type="molecule type" value="Genomic_DNA"/>
</dbReference>